<gene>
    <name evidence="1" type="ORF">ACFSUQ_06500</name>
</gene>
<evidence type="ECO:0000313" key="1">
    <source>
        <dbReference type="EMBL" id="MFD2674943.1"/>
    </source>
</evidence>
<dbReference type="InterPro" id="IPR036249">
    <property type="entry name" value="Thioredoxin-like_sf"/>
</dbReference>
<sequence>MVVDFYERPGCHLCEDALAIVAAECAASGATLQRHDIAADPVLQDLYGELIPVVVINGVQHATWFVDAARLRQALTAGR</sequence>
<name>A0ABW5RIN7_9MICO</name>
<dbReference type="EMBL" id="JBHUNF010000004">
    <property type="protein sequence ID" value="MFD2674943.1"/>
    <property type="molecule type" value="Genomic_DNA"/>
</dbReference>
<comment type="caution">
    <text evidence="1">The sequence shown here is derived from an EMBL/GenBank/DDBJ whole genome shotgun (WGS) entry which is preliminary data.</text>
</comment>
<dbReference type="SUPFAM" id="SSF52833">
    <property type="entry name" value="Thioredoxin-like"/>
    <property type="match status" value="1"/>
</dbReference>
<keyword evidence="2" id="KW-1185">Reference proteome</keyword>
<evidence type="ECO:0000313" key="2">
    <source>
        <dbReference type="Proteomes" id="UP001597453"/>
    </source>
</evidence>
<dbReference type="Gene3D" id="3.40.30.10">
    <property type="entry name" value="Glutaredoxin"/>
    <property type="match status" value="1"/>
</dbReference>
<reference evidence="2" key="1">
    <citation type="journal article" date="2019" name="Int. J. Syst. Evol. Microbiol.">
        <title>The Global Catalogue of Microorganisms (GCM) 10K type strain sequencing project: providing services to taxonomists for standard genome sequencing and annotation.</title>
        <authorList>
            <consortium name="The Broad Institute Genomics Platform"/>
            <consortium name="The Broad Institute Genome Sequencing Center for Infectious Disease"/>
            <person name="Wu L."/>
            <person name="Ma J."/>
        </authorList>
    </citation>
    <scope>NUCLEOTIDE SEQUENCE [LARGE SCALE GENOMIC DNA]</scope>
    <source>
        <strain evidence="2">TISTR 1511</strain>
    </source>
</reference>
<dbReference type="InterPro" id="IPR008554">
    <property type="entry name" value="Glutaredoxin-like"/>
</dbReference>
<dbReference type="Proteomes" id="UP001597453">
    <property type="component" value="Unassembled WGS sequence"/>
</dbReference>
<accession>A0ABW5RIN7</accession>
<protein>
    <submittedName>
        <fullName evidence="1">Glutaredoxin family protein</fullName>
    </submittedName>
</protein>
<dbReference type="RefSeq" id="WP_066058469.1">
    <property type="nucleotide sequence ID" value="NZ_JBHUNF010000004.1"/>
</dbReference>
<dbReference type="Pfam" id="PF05768">
    <property type="entry name" value="Glrx-like"/>
    <property type="match status" value="1"/>
</dbReference>
<organism evidence="1 2">
    <name type="scientific">Gulosibacter bifidus</name>
    <dbReference type="NCBI Taxonomy" id="272239"/>
    <lineage>
        <taxon>Bacteria</taxon>
        <taxon>Bacillati</taxon>
        <taxon>Actinomycetota</taxon>
        <taxon>Actinomycetes</taxon>
        <taxon>Micrococcales</taxon>
        <taxon>Microbacteriaceae</taxon>
        <taxon>Gulosibacter</taxon>
    </lineage>
</organism>
<proteinExistence type="predicted"/>